<protein>
    <submittedName>
        <fullName evidence="1">Uncharacterized protein</fullName>
    </submittedName>
</protein>
<feature type="non-terminal residue" evidence="1">
    <location>
        <position position="1"/>
    </location>
</feature>
<keyword evidence="2" id="KW-1185">Reference proteome</keyword>
<evidence type="ECO:0000313" key="1">
    <source>
        <dbReference type="EMBL" id="BAT82515.1"/>
    </source>
</evidence>
<name>A0A0S3RPL8_PHAAN</name>
<gene>
    <name evidence="1" type="primary">Vigan.03G254500</name>
    <name evidence="1" type="ORF">VIGAN_03254500</name>
</gene>
<reference evidence="1 2" key="1">
    <citation type="journal article" date="2015" name="Sci. Rep.">
        <title>The power of single molecule real-time sequencing technology in the de novo assembly of a eukaryotic genome.</title>
        <authorList>
            <person name="Sakai H."/>
            <person name="Naito K."/>
            <person name="Ogiso-Tanaka E."/>
            <person name="Takahashi Y."/>
            <person name="Iseki K."/>
            <person name="Muto C."/>
            <person name="Satou K."/>
            <person name="Teruya K."/>
            <person name="Shiroma A."/>
            <person name="Shimoji M."/>
            <person name="Hirano T."/>
            <person name="Itoh T."/>
            <person name="Kaga A."/>
            <person name="Tomooka N."/>
        </authorList>
    </citation>
    <scope>NUCLEOTIDE SEQUENCE [LARGE SCALE GENOMIC DNA]</scope>
    <source>
        <strain evidence="2">cv. Shumari</strain>
    </source>
</reference>
<sequence>SSSPLCTSLFLCRLPFGSRRQPHHHRHDSSIVLFQFLPLRAIQQIELSQPIYDSSSSHSTTTPQHRLLQVCGTLIKVCFIMPLELG</sequence>
<dbReference type="AlphaFoldDB" id="A0A0S3RPL8"/>
<dbReference type="EMBL" id="AP015036">
    <property type="protein sequence ID" value="BAT82515.1"/>
    <property type="molecule type" value="Genomic_DNA"/>
</dbReference>
<evidence type="ECO:0000313" key="2">
    <source>
        <dbReference type="Proteomes" id="UP000291084"/>
    </source>
</evidence>
<proteinExistence type="predicted"/>
<organism evidence="1 2">
    <name type="scientific">Vigna angularis var. angularis</name>
    <dbReference type="NCBI Taxonomy" id="157739"/>
    <lineage>
        <taxon>Eukaryota</taxon>
        <taxon>Viridiplantae</taxon>
        <taxon>Streptophyta</taxon>
        <taxon>Embryophyta</taxon>
        <taxon>Tracheophyta</taxon>
        <taxon>Spermatophyta</taxon>
        <taxon>Magnoliopsida</taxon>
        <taxon>eudicotyledons</taxon>
        <taxon>Gunneridae</taxon>
        <taxon>Pentapetalae</taxon>
        <taxon>rosids</taxon>
        <taxon>fabids</taxon>
        <taxon>Fabales</taxon>
        <taxon>Fabaceae</taxon>
        <taxon>Papilionoideae</taxon>
        <taxon>50 kb inversion clade</taxon>
        <taxon>NPAAA clade</taxon>
        <taxon>indigoferoid/millettioid clade</taxon>
        <taxon>Phaseoleae</taxon>
        <taxon>Vigna</taxon>
    </lineage>
</organism>
<dbReference type="Proteomes" id="UP000291084">
    <property type="component" value="Chromosome 3"/>
</dbReference>
<accession>A0A0S3RPL8</accession>